<dbReference type="Gene3D" id="3.40.50.1820">
    <property type="entry name" value="alpha/beta hydrolase"/>
    <property type="match status" value="1"/>
</dbReference>
<dbReference type="STRING" id="1569628.A0A316URC9"/>
<evidence type="ECO:0000256" key="1">
    <source>
        <dbReference type="SAM" id="MobiDB-lite"/>
    </source>
</evidence>
<protein>
    <recommendedName>
        <fullName evidence="5">Alpha/beta-hydrolase</fullName>
    </recommendedName>
</protein>
<dbReference type="PANTHER" id="PTHR35560:SF3">
    <property type="entry name" value="PEPTIDASE S9 PROLYL OLIGOPEPTIDASE CATALYTIC DOMAIN-CONTAINING PROTEIN"/>
    <property type="match status" value="1"/>
</dbReference>
<keyword evidence="2" id="KW-0732">Signal</keyword>
<proteinExistence type="predicted"/>
<feature type="chain" id="PRO_5016363637" description="Alpha/beta-hydrolase" evidence="2">
    <location>
        <begin position="23"/>
        <end position="497"/>
    </location>
</feature>
<dbReference type="AlphaFoldDB" id="A0A316URC9"/>
<sequence length="497" mass="53006">MLAQPCMLAFAALASLATAASSQQSHNRLAKRVATDSSFQQTYYQSNYKDGAQAPGFQAGDSDGQTVIINSNNGTDNNSPVSTCPIAYIGGAAVVGSEDDGWESKAQIVGFDTKSLEVDNNITMPYYIERKDYTKAKRIIMVLQGKPRDAWRYPNLMRYTGKCAVSNPDWPTQDEDFIVTAPIIYNTNDLKAGGAAPTDLVWNGGSWASGGITKGPGDATWTTFKAMDSLVDLWFNQTMFPALTSVVIAGHSAGAILAQRYAMLRQSTSGQDENIKWLIADAGSYVWPNDDYPVTNPPATKDCKSDGDACDMVASCNTTKTQWPYGMDVSDPSTMNVYGRDRVVKDKQGVIDTYLARRIQYTIAELDDGQGDTHCEAQFQGDSHRSRGWNLISELRKMGATGLTNTTVPNATHVDEEVFIDPASQHWLFVDGISDARNGTGAGGSKSSKGGKGNDSSSSSSKGSSGAASSQVDLAGKAVAALALAFTAAAVSSVGLL</sequence>
<evidence type="ECO:0008006" key="5">
    <source>
        <dbReference type="Google" id="ProtNLM"/>
    </source>
</evidence>
<evidence type="ECO:0000256" key="2">
    <source>
        <dbReference type="SAM" id="SignalP"/>
    </source>
</evidence>
<dbReference type="GeneID" id="37025550"/>
<reference evidence="3 4" key="1">
    <citation type="journal article" date="2018" name="Mol. Biol. Evol.">
        <title>Broad Genomic Sampling Reveals a Smut Pathogenic Ancestry of the Fungal Clade Ustilaginomycotina.</title>
        <authorList>
            <person name="Kijpornyongpan T."/>
            <person name="Mondo S.J."/>
            <person name="Barry K."/>
            <person name="Sandor L."/>
            <person name="Lee J."/>
            <person name="Lipzen A."/>
            <person name="Pangilinan J."/>
            <person name="LaButti K."/>
            <person name="Hainaut M."/>
            <person name="Henrissat B."/>
            <person name="Grigoriev I.V."/>
            <person name="Spatafora J.W."/>
            <person name="Aime M.C."/>
        </authorList>
    </citation>
    <scope>NUCLEOTIDE SEQUENCE [LARGE SCALE GENOMIC DNA]</scope>
    <source>
        <strain evidence="3 4">MCA 5214</strain>
    </source>
</reference>
<accession>A0A316URC9</accession>
<feature type="compositionally biased region" description="Low complexity" evidence="1">
    <location>
        <begin position="454"/>
        <end position="468"/>
    </location>
</feature>
<dbReference type="Proteomes" id="UP000245884">
    <property type="component" value="Unassembled WGS sequence"/>
</dbReference>
<feature type="region of interest" description="Disordered" evidence="1">
    <location>
        <begin position="439"/>
        <end position="468"/>
    </location>
</feature>
<name>A0A316URC9_9BASI</name>
<dbReference type="InterPro" id="IPR029058">
    <property type="entry name" value="AB_hydrolase_fold"/>
</dbReference>
<evidence type="ECO:0000313" key="4">
    <source>
        <dbReference type="Proteomes" id="UP000245884"/>
    </source>
</evidence>
<dbReference type="PANTHER" id="PTHR35560">
    <property type="entry name" value="BLL0132 PROTEIN"/>
    <property type="match status" value="1"/>
</dbReference>
<feature type="signal peptide" evidence="2">
    <location>
        <begin position="1"/>
        <end position="22"/>
    </location>
</feature>
<gene>
    <name evidence="3" type="ORF">BDZ90DRAFT_175894</name>
</gene>
<organism evidence="3 4">
    <name type="scientific">Jaminaea rosea</name>
    <dbReference type="NCBI Taxonomy" id="1569628"/>
    <lineage>
        <taxon>Eukaryota</taxon>
        <taxon>Fungi</taxon>
        <taxon>Dikarya</taxon>
        <taxon>Basidiomycota</taxon>
        <taxon>Ustilaginomycotina</taxon>
        <taxon>Exobasidiomycetes</taxon>
        <taxon>Microstromatales</taxon>
        <taxon>Microstromatales incertae sedis</taxon>
        <taxon>Jaminaea</taxon>
    </lineage>
</organism>
<dbReference type="SUPFAM" id="SSF53474">
    <property type="entry name" value="alpha/beta-Hydrolases"/>
    <property type="match status" value="1"/>
</dbReference>
<dbReference type="EMBL" id="KZ819668">
    <property type="protein sequence ID" value="PWN27338.1"/>
    <property type="molecule type" value="Genomic_DNA"/>
</dbReference>
<evidence type="ECO:0000313" key="3">
    <source>
        <dbReference type="EMBL" id="PWN27338.1"/>
    </source>
</evidence>
<dbReference type="OrthoDB" id="5985073at2759"/>
<keyword evidence="4" id="KW-1185">Reference proteome</keyword>
<dbReference type="RefSeq" id="XP_025361950.1">
    <property type="nucleotide sequence ID" value="XM_025503727.1"/>
</dbReference>